<evidence type="ECO:0000313" key="3">
    <source>
        <dbReference type="Proteomes" id="UP000610862"/>
    </source>
</evidence>
<proteinExistence type="predicted"/>
<comment type="caution">
    <text evidence="2">The sequence shown here is derived from an EMBL/GenBank/DDBJ whole genome shotgun (WGS) entry which is preliminary data.</text>
</comment>
<organism evidence="2 3">
    <name type="scientific">Lentihominibacter hominis</name>
    <dbReference type="NCBI Taxonomy" id="2763645"/>
    <lineage>
        <taxon>Bacteria</taxon>
        <taxon>Bacillati</taxon>
        <taxon>Bacillota</taxon>
        <taxon>Clostridia</taxon>
        <taxon>Peptostreptococcales</taxon>
        <taxon>Anaerovoracaceae</taxon>
        <taxon>Lentihominibacter</taxon>
    </lineage>
</organism>
<dbReference type="AlphaFoldDB" id="A0A926EA24"/>
<dbReference type="Pfam" id="PF12392">
    <property type="entry name" value="DUF3656"/>
    <property type="match status" value="1"/>
</dbReference>
<dbReference type="PANTHER" id="PTHR30217:SF10">
    <property type="entry name" value="23S RRNA 5-HYDROXYCYTIDINE C2501 SYNTHASE"/>
    <property type="match status" value="1"/>
</dbReference>
<evidence type="ECO:0000259" key="1">
    <source>
        <dbReference type="Pfam" id="PF12392"/>
    </source>
</evidence>
<dbReference type="InterPro" id="IPR020988">
    <property type="entry name" value="Pept_U32_collagenase"/>
</dbReference>
<evidence type="ECO:0000313" key="2">
    <source>
        <dbReference type="EMBL" id="MBC8569185.1"/>
    </source>
</evidence>
<dbReference type="InterPro" id="IPR001539">
    <property type="entry name" value="Peptidase_U32"/>
</dbReference>
<dbReference type="PANTHER" id="PTHR30217">
    <property type="entry name" value="PEPTIDASE U32 FAMILY"/>
    <property type="match status" value="1"/>
</dbReference>
<dbReference type="RefSeq" id="WP_187525672.1">
    <property type="nucleotide sequence ID" value="NZ_JACRTA010000004.1"/>
</dbReference>
<feature type="domain" description="Peptidase U32 collagenase" evidence="1">
    <location>
        <begin position="396"/>
        <end position="513"/>
    </location>
</feature>
<dbReference type="Pfam" id="PF01136">
    <property type="entry name" value="Peptidase_U32"/>
    <property type="match status" value="1"/>
</dbReference>
<gene>
    <name evidence="2" type="ORF">H8692_10490</name>
</gene>
<dbReference type="EMBL" id="JACRTA010000004">
    <property type="protein sequence ID" value="MBC8569185.1"/>
    <property type="molecule type" value="Genomic_DNA"/>
</dbReference>
<keyword evidence="3" id="KW-1185">Reference proteome</keyword>
<reference evidence="2" key="1">
    <citation type="submission" date="2020-08" db="EMBL/GenBank/DDBJ databases">
        <title>Genome public.</title>
        <authorList>
            <person name="Liu C."/>
            <person name="Sun Q."/>
        </authorList>
    </citation>
    <scope>NUCLEOTIDE SEQUENCE</scope>
    <source>
        <strain evidence="2">NSJ-24</strain>
    </source>
</reference>
<name>A0A926EA24_9FIRM</name>
<dbReference type="InterPro" id="IPR051454">
    <property type="entry name" value="RNA/ubiquinone_mod_enzymes"/>
</dbReference>
<dbReference type="PROSITE" id="PS01276">
    <property type="entry name" value="PEPTIDASE_U32"/>
    <property type="match status" value="1"/>
</dbReference>
<accession>A0A926EA24</accession>
<sequence length="746" mass="84215">MEIRKIPELLAPVGGWPQLKAAVQNGADAVYMGGPLFNARIKAENFTWDDMKSAIMYAHDRNVRVYITINTLIKDSELTKAFSYVNFLYGAGADAVILQDIGLARLIKKYLPQMPMHMSTQGTIYNTQALEWIKAKGFCRVVPARELTLEDIRVFSEKCHSGMQSCEVEVFIHGALCMCYSGQCHMSRIIGGINGRSGNRGLCAQPCRLPYKDENGNEQFILSPKDLCTIEMIPQLCMSGIDSLKIEGRLKSPQYVATVTSLYRKYLDIYKFQGTVDVQKEDKVKLLQIFNRGGFSSGYMYGNQGSKLLSGDSPKNQGIYIGKVKAVKKGSTLIDIKLDNRGADSKGYDKALSIGDGIEVRGKRDTGNVISYLKALTPYSVRVGDIKGEAYPGDKVYKVTDKGLNIEAENSYNRGEKKKLPVDMFFTAKLGTYPVLDIRQENISVSVKADFIVEKAIKHTVDKKRVEKQLRKLGDTVFEAKSVAINADDNISIPISVINEIRRQGVASLMKKRRSVYSNRKPLIEREIADIKNIENLGNNDILITNSEKHNGLFLYSRASVERFILKENFGDKEADSIYIPLELFMEEEIYNKLSESEKNVIPYILNVSKGNLDQYIESNFDDITEKTKKTGIMVGNPGWIIRFRDAGIKVYGGYGLNVYNVQSLKTFNEDGVDIRAYSHEEDEYCSGDIPLMITEHPITLSYFTDRKGAEYITMRWHSKDKYLIFEKARKASVCNAKRNFMTYIR</sequence>
<dbReference type="Proteomes" id="UP000610862">
    <property type="component" value="Unassembled WGS sequence"/>
</dbReference>
<protein>
    <submittedName>
        <fullName evidence="2">U32 family peptidase</fullName>
    </submittedName>
</protein>